<dbReference type="Pfam" id="PF13191">
    <property type="entry name" value="AAA_16"/>
    <property type="match status" value="1"/>
</dbReference>
<name>A0A544VYV6_9MYCO</name>
<evidence type="ECO:0000256" key="1">
    <source>
        <dbReference type="ARBA" id="ARBA00022741"/>
    </source>
</evidence>
<accession>A0A544VYV6</accession>
<dbReference type="EMBL" id="VIFX01000023">
    <property type="protein sequence ID" value="TQR85163.1"/>
    <property type="molecule type" value="Genomic_DNA"/>
</dbReference>
<proteinExistence type="predicted"/>
<protein>
    <submittedName>
        <fullName evidence="4">AAA family ATPase</fullName>
    </submittedName>
</protein>
<dbReference type="GO" id="GO:0005737">
    <property type="term" value="C:cytoplasm"/>
    <property type="evidence" value="ECO:0007669"/>
    <property type="project" value="TreeGrafter"/>
</dbReference>
<dbReference type="PRINTS" id="PR00038">
    <property type="entry name" value="HTHLUXR"/>
</dbReference>
<dbReference type="InterPro" id="IPR016032">
    <property type="entry name" value="Sig_transdc_resp-reg_C-effctor"/>
</dbReference>
<dbReference type="GO" id="GO:0004016">
    <property type="term" value="F:adenylate cyclase activity"/>
    <property type="evidence" value="ECO:0007669"/>
    <property type="project" value="TreeGrafter"/>
</dbReference>
<organism evidence="4 5">
    <name type="scientific">Mycolicibacterium hodleri</name>
    <dbReference type="NCBI Taxonomy" id="49897"/>
    <lineage>
        <taxon>Bacteria</taxon>
        <taxon>Bacillati</taxon>
        <taxon>Actinomycetota</taxon>
        <taxon>Actinomycetes</taxon>
        <taxon>Mycobacteriales</taxon>
        <taxon>Mycobacteriaceae</taxon>
        <taxon>Mycolicibacterium</taxon>
    </lineage>
</organism>
<keyword evidence="5" id="KW-1185">Reference proteome</keyword>
<evidence type="ECO:0000313" key="4">
    <source>
        <dbReference type="EMBL" id="TQR85163.1"/>
    </source>
</evidence>
<dbReference type="InterPro" id="IPR041664">
    <property type="entry name" value="AAA_16"/>
</dbReference>
<dbReference type="InterPro" id="IPR027417">
    <property type="entry name" value="P-loop_NTPase"/>
</dbReference>
<comment type="caution">
    <text evidence="4">The sequence shown here is derived from an EMBL/GenBank/DDBJ whole genome shotgun (WGS) entry which is preliminary data.</text>
</comment>
<sequence length="922" mass="98504">MRDRRRPLRGRSEQLALIDDLLRRVRGGSTAVLLVEGPPGIGKSALLRELAARAEHADVRALSAKSVEDMQMVPFAPLFEVVLRTDPPICDATRLRDLGVGADSQALVVAELGSGISTAAADTPLSISLDDVHWADPGTIAALHTLVAADTPVLWAFAMPSAGGRQEIRDAVNGLVELTGVESRRIRLGGLDEDAVADVAGDVLVADVDASVLRLVAMARGNPFLVLELLSGLGEEGRLHVERGRAWATGVTPPERLAATMQRRLDRLSPSARIAVQVASVLPSKFSVDMLARALGRSPTEIATDVDDAVRADLLTATGEHLVFRHDLLRRAAQHTVPYALRRVMEREAASIMLEMGSAPEEVAGRLSRSADVGDLAAVQSLRDAADALARYDPSGAADLSRRAYELLRPDDELRTAVVTKTVMLLNQALRYDEAEELATASLKSDTSAEEEAAIRLSRSVVARDSSARSAEENRRALQLPGISDKLRSRHLAWLAYNLAGDGQAVEALVAALAALTAVDLHDDRVARTIAECALVRVNCAAGQGRSCLTHLEGLQPDPTSELYGLLGAVVAFELANALATMGYAREAADILATALENCRGIAAAEQVLDLMRAQCELAGGRVGEARRIVESALSEDDRLLPDLYGGVGFTVMAAVGAHTGDRELLNDVGIAARSRLDGGPATRRTAICALARSAWQRGDDVEAARWFEEEFELLTPPLWPADLDGVVLAARVAGTSCDAGLRQRVLAAIELLEHEGRTDTLFAAVARHARALLDDDVDGVDDATKSLASSERPVLHACALEDGGNLRLRSEDRDGAITRLEAALDTYVEMGCLADAQRVARSLNAVGVHRRVAHRRAQDGWGSLTESEMRVLEVVADGATNRQAAERLGVSPHTVNAHLRKVFSKLGVHSRAELIALARGT</sequence>
<dbReference type="PANTHER" id="PTHR16305">
    <property type="entry name" value="TESTICULAR SOLUBLE ADENYLYL CYCLASE"/>
    <property type="match status" value="1"/>
</dbReference>
<feature type="domain" description="HTH luxR-type" evidence="3">
    <location>
        <begin position="858"/>
        <end position="922"/>
    </location>
</feature>
<dbReference type="AlphaFoldDB" id="A0A544VYV6"/>
<dbReference type="SUPFAM" id="SSF46894">
    <property type="entry name" value="C-terminal effector domain of the bipartite response regulators"/>
    <property type="match status" value="1"/>
</dbReference>
<dbReference type="PANTHER" id="PTHR16305:SF35">
    <property type="entry name" value="TRANSCRIPTIONAL ACTIVATOR DOMAIN"/>
    <property type="match status" value="1"/>
</dbReference>
<dbReference type="Gene3D" id="1.10.10.10">
    <property type="entry name" value="Winged helix-like DNA-binding domain superfamily/Winged helix DNA-binding domain"/>
    <property type="match status" value="1"/>
</dbReference>
<dbReference type="SMART" id="SM00421">
    <property type="entry name" value="HTH_LUXR"/>
    <property type="match status" value="1"/>
</dbReference>
<dbReference type="InterPro" id="IPR000792">
    <property type="entry name" value="Tscrpt_reg_LuxR_C"/>
</dbReference>
<keyword evidence="2" id="KW-0067">ATP-binding</keyword>
<dbReference type="Proteomes" id="UP000315759">
    <property type="component" value="Unassembled WGS sequence"/>
</dbReference>
<gene>
    <name evidence="4" type="ORF">D8S82_18355</name>
</gene>
<evidence type="ECO:0000313" key="5">
    <source>
        <dbReference type="Proteomes" id="UP000315759"/>
    </source>
</evidence>
<reference evidence="4 5" key="1">
    <citation type="submission" date="2018-10" db="EMBL/GenBank/DDBJ databases">
        <title>Draft genome of Mycobacterium hodleri strain B.</title>
        <authorList>
            <person name="Amande T.J."/>
            <person name="Mcgenity T.J."/>
        </authorList>
    </citation>
    <scope>NUCLEOTIDE SEQUENCE [LARGE SCALE GENOMIC DNA]</scope>
    <source>
        <strain evidence="4 5">B</strain>
    </source>
</reference>
<dbReference type="SUPFAM" id="SSF52540">
    <property type="entry name" value="P-loop containing nucleoside triphosphate hydrolases"/>
    <property type="match status" value="1"/>
</dbReference>
<dbReference type="Pfam" id="PF00196">
    <property type="entry name" value="GerE"/>
    <property type="match status" value="1"/>
</dbReference>
<dbReference type="InterPro" id="IPR036388">
    <property type="entry name" value="WH-like_DNA-bd_sf"/>
</dbReference>
<dbReference type="GO" id="GO:0006355">
    <property type="term" value="P:regulation of DNA-templated transcription"/>
    <property type="evidence" value="ECO:0007669"/>
    <property type="project" value="InterPro"/>
</dbReference>
<dbReference type="RefSeq" id="WP_142553462.1">
    <property type="nucleotide sequence ID" value="NZ_VIFX01000023.1"/>
</dbReference>
<dbReference type="PROSITE" id="PS50043">
    <property type="entry name" value="HTH_LUXR_2"/>
    <property type="match status" value="1"/>
</dbReference>
<dbReference type="GO" id="GO:0003677">
    <property type="term" value="F:DNA binding"/>
    <property type="evidence" value="ECO:0007669"/>
    <property type="project" value="InterPro"/>
</dbReference>
<dbReference type="GO" id="GO:0005524">
    <property type="term" value="F:ATP binding"/>
    <property type="evidence" value="ECO:0007669"/>
    <property type="project" value="UniProtKB-KW"/>
</dbReference>
<keyword evidence="1" id="KW-0547">Nucleotide-binding</keyword>
<evidence type="ECO:0000256" key="2">
    <source>
        <dbReference type="ARBA" id="ARBA00022840"/>
    </source>
</evidence>
<dbReference type="CDD" id="cd06170">
    <property type="entry name" value="LuxR_C_like"/>
    <property type="match status" value="1"/>
</dbReference>
<evidence type="ECO:0000259" key="3">
    <source>
        <dbReference type="PROSITE" id="PS50043"/>
    </source>
</evidence>